<organism evidence="10 11">
    <name type="scientific">Rhodohalobacter barkolensis</name>
    <dbReference type="NCBI Taxonomy" id="2053187"/>
    <lineage>
        <taxon>Bacteria</taxon>
        <taxon>Pseudomonadati</taxon>
        <taxon>Balneolota</taxon>
        <taxon>Balneolia</taxon>
        <taxon>Balneolales</taxon>
        <taxon>Balneolaceae</taxon>
        <taxon>Rhodohalobacter</taxon>
    </lineage>
</organism>
<feature type="transmembrane region" description="Helical" evidence="8">
    <location>
        <begin position="281"/>
        <end position="301"/>
    </location>
</feature>
<dbReference type="AlphaFoldDB" id="A0A2N0VLZ4"/>
<evidence type="ECO:0000313" key="11">
    <source>
        <dbReference type="Proteomes" id="UP000233398"/>
    </source>
</evidence>
<dbReference type="RefSeq" id="WP_101072776.1">
    <property type="nucleotide sequence ID" value="NZ_PISP01000001.1"/>
</dbReference>
<keyword evidence="8" id="KW-1133">Transmembrane helix</keyword>
<keyword evidence="8" id="KW-0812">Transmembrane</keyword>
<keyword evidence="11" id="KW-1185">Reference proteome</keyword>
<dbReference type="PANTHER" id="PTHR41523">
    <property type="entry name" value="TWO-COMPONENT SYSTEM SENSOR PROTEIN"/>
    <property type="match status" value="1"/>
</dbReference>
<feature type="transmembrane region" description="Helical" evidence="8">
    <location>
        <begin position="191"/>
        <end position="211"/>
    </location>
</feature>
<evidence type="ECO:0000256" key="4">
    <source>
        <dbReference type="ARBA" id="ARBA00022679"/>
    </source>
</evidence>
<keyword evidence="4" id="KW-0808">Transferase</keyword>
<gene>
    <name evidence="10" type="ORF">CWD77_07065</name>
</gene>
<dbReference type="EC" id="2.7.13.3" evidence="2"/>
<evidence type="ECO:0000256" key="3">
    <source>
        <dbReference type="ARBA" id="ARBA00022553"/>
    </source>
</evidence>
<dbReference type="PANTHER" id="PTHR41523:SF8">
    <property type="entry name" value="ETHYLENE RESPONSE SENSOR PROTEIN"/>
    <property type="match status" value="1"/>
</dbReference>
<dbReference type="EMBL" id="PISP01000001">
    <property type="protein sequence ID" value="PKD45202.1"/>
    <property type="molecule type" value="Genomic_DNA"/>
</dbReference>
<evidence type="ECO:0000256" key="8">
    <source>
        <dbReference type="SAM" id="Phobius"/>
    </source>
</evidence>
<dbReference type="GO" id="GO:0004673">
    <property type="term" value="F:protein histidine kinase activity"/>
    <property type="evidence" value="ECO:0007669"/>
    <property type="project" value="UniProtKB-EC"/>
</dbReference>
<feature type="transmembrane region" description="Helical" evidence="8">
    <location>
        <begin position="231"/>
        <end position="252"/>
    </location>
</feature>
<evidence type="ECO:0000256" key="2">
    <source>
        <dbReference type="ARBA" id="ARBA00012438"/>
    </source>
</evidence>
<dbReference type="InterPro" id="IPR036890">
    <property type="entry name" value="HATPase_C_sf"/>
</dbReference>
<evidence type="ECO:0000256" key="5">
    <source>
        <dbReference type="ARBA" id="ARBA00022741"/>
    </source>
</evidence>
<dbReference type="GO" id="GO:0005524">
    <property type="term" value="F:ATP binding"/>
    <property type="evidence" value="ECO:0007669"/>
    <property type="project" value="UniProtKB-KW"/>
</dbReference>
<evidence type="ECO:0000256" key="1">
    <source>
        <dbReference type="ARBA" id="ARBA00000085"/>
    </source>
</evidence>
<proteinExistence type="predicted"/>
<dbReference type="Pfam" id="PF07568">
    <property type="entry name" value="HisKA_2"/>
    <property type="match status" value="1"/>
</dbReference>
<accession>A0A2N0VLZ4</accession>
<comment type="catalytic activity">
    <reaction evidence="1">
        <text>ATP + protein L-histidine = ADP + protein N-phospho-L-histidine.</text>
        <dbReference type="EC" id="2.7.13.3"/>
    </reaction>
</comment>
<feature type="transmembrane region" description="Helical" evidence="8">
    <location>
        <begin position="118"/>
        <end position="136"/>
    </location>
</feature>
<keyword evidence="7" id="KW-0067">ATP-binding</keyword>
<keyword evidence="6" id="KW-0418">Kinase</keyword>
<feature type="domain" description="Signal transduction histidine kinase subgroup 2 dimerisation and phosphoacceptor" evidence="9">
    <location>
        <begin position="339"/>
        <end position="412"/>
    </location>
</feature>
<dbReference type="OrthoDB" id="9767435at2"/>
<evidence type="ECO:0000313" key="10">
    <source>
        <dbReference type="EMBL" id="PKD45202.1"/>
    </source>
</evidence>
<evidence type="ECO:0000259" key="9">
    <source>
        <dbReference type="Pfam" id="PF07568"/>
    </source>
</evidence>
<name>A0A2N0VLZ4_9BACT</name>
<dbReference type="Gene3D" id="3.30.565.10">
    <property type="entry name" value="Histidine kinase-like ATPase, C-terminal domain"/>
    <property type="match status" value="1"/>
</dbReference>
<evidence type="ECO:0000256" key="6">
    <source>
        <dbReference type="ARBA" id="ARBA00022777"/>
    </source>
</evidence>
<dbReference type="Proteomes" id="UP000233398">
    <property type="component" value="Unassembled WGS sequence"/>
</dbReference>
<comment type="caution">
    <text evidence="10">The sequence shown here is derived from an EMBL/GenBank/DDBJ whole genome shotgun (WGS) entry which is preliminary data.</text>
</comment>
<keyword evidence="8" id="KW-0472">Membrane</keyword>
<keyword evidence="5" id="KW-0547">Nucleotide-binding</keyword>
<reference evidence="10 11" key="1">
    <citation type="submission" date="2017-11" db="EMBL/GenBank/DDBJ databases">
        <title>Rhodohalobacter 15182 sp. nov., isolated from a salt lake.</title>
        <authorList>
            <person name="Han S."/>
        </authorList>
    </citation>
    <scope>NUCLEOTIDE SEQUENCE [LARGE SCALE GENOMIC DNA]</scope>
    <source>
        <strain evidence="10 11">15182</strain>
    </source>
</reference>
<protein>
    <recommendedName>
        <fullName evidence="2">histidine kinase</fullName>
        <ecNumber evidence="2">2.7.13.3</ecNumber>
    </recommendedName>
</protein>
<feature type="transmembrane region" description="Helical" evidence="8">
    <location>
        <begin position="148"/>
        <end position="171"/>
    </location>
</feature>
<feature type="transmembrane region" description="Helical" evidence="8">
    <location>
        <begin position="66"/>
        <end position="87"/>
    </location>
</feature>
<keyword evidence="3" id="KW-0597">Phosphoprotein</keyword>
<dbReference type="InterPro" id="IPR011495">
    <property type="entry name" value="Sig_transdc_His_kin_sub2_dim/P"/>
</dbReference>
<sequence length="552" mass="61976">MDVQRPENENRYWSPLALDQLLGKLQENKLKVIISILGWVVLIGLSIYSVLAMVPESWVSANVDQVNIIKFFLIYPPLIIGSLLLFWMGFEWGFIPVFLSSFVIAFSTQMPIQWSLLFAFSFVLGLGIYALAYHCVPVSIDLRSIKSVAFFTVVSLVAAMASSLGSFVWSLDQGLNAVLTVKIWNGWWTGAFFQSILIVGPLLFLFSPFVLRHRNKLMKAAPKEQVTLGWIYGAISSVVVVVLMFVVGGRILGNRGIAEAVVNSETIAVEKIFLATESYQLIFWISIGIILTVGLTGIYLVSSWNNSLSDEVDKQTSALKKREKDLKKALSERDLLLNEIHGRVQNNLGIILALFELQLKRTGDESMVETLRGSKSRIRAISLLHELLSQSGNHNSLNLKSYVIKLSNRLEQDYRHESTGADISLYAGDLLMDLERAVPVCMVINEILSQVYEHVHVSDVEGVISIDLYADDEQFYIVVRENGQLPPYLFDWENKTELSMKLVRSLTKQIKGEMILDDQKNSIAILFPIHPLEATNAASPELKKQKVETETS</sequence>
<feature type="transmembrane region" description="Helical" evidence="8">
    <location>
        <begin position="32"/>
        <end position="54"/>
    </location>
</feature>
<evidence type="ECO:0000256" key="7">
    <source>
        <dbReference type="ARBA" id="ARBA00022840"/>
    </source>
</evidence>